<protein>
    <submittedName>
        <fullName evidence="3">Uncharacterized protein</fullName>
    </submittedName>
</protein>
<sequence length="181" mass="19169">MFATQNRIAIFCVAMTLLWSAEIFAQDGDATKSDDNFYSFMMAGQSDKERRGKTPEVLAPYNAPMPAMNFWGGDFGNGPGFGYWGGGYGLGYGGFVGIGPIGYGPIGYGVPYSYPGGYYPAGIGYGAGYGFGPQPIPTGDGLRTELQSRAASEQPVKMIQNPRLPFGGGPGPIRPPMAPQH</sequence>
<accession>A0A9X1MNC6</accession>
<dbReference type="AlphaFoldDB" id="A0A9X1MNC6"/>
<proteinExistence type="predicted"/>
<evidence type="ECO:0000313" key="3">
    <source>
        <dbReference type="EMBL" id="MCC9629731.1"/>
    </source>
</evidence>
<reference evidence="3" key="1">
    <citation type="submission" date="2021-11" db="EMBL/GenBank/DDBJ databases">
        <title>Genome sequence.</title>
        <authorList>
            <person name="Sun Q."/>
        </authorList>
    </citation>
    <scope>NUCLEOTIDE SEQUENCE</scope>
    <source>
        <strain evidence="3">JC732</strain>
    </source>
</reference>
<comment type="caution">
    <text evidence="3">The sequence shown here is derived from an EMBL/GenBank/DDBJ whole genome shotgun (WGS) entry which is preliminary data.</text>
</comment>
<feature type="signal peptide" evidence="2">
    <location>
        <begin position="1"/>
        <end position="25"/>
    </location>
</feature>
<name>A0A9X1MNC6_9BACT</name>
<evidence type="ECO:0000313" key="4">
    <source>
        <dbReference type="Proteomes" id="UP001139103"/>
    </source>
</evidence>
<keyword evidence="2" id="KW-0732">Signal</keyword>
<evidence type="ECO:0000256" key="1">
    <source>
        <dbReference type="SAM" id="MobiDB-lite"/>
    </source>
</evidence>
<organism evidence="3 4">
    <name type="scientific">Blastopirellula sediminis</name>
    <dbReference type="NCBI Taxonomy" id="2894196"/>
    <lineage>
        <taxon>Bacteria</taxon>
        <taxon>Pseudomonadati</taxon>
        <taxon>Planctomycetota</taxon>
        <taxon>Planctomycetia</taxon>
        <taxon>Pirellulales</taxon>
        <taxon>Pirellulaceae</taxon>
        <taxon>Blastopirellula</taxon>
    </lineage>
</organism>
<feature type="chain" id="PRO_5040904426" evidence="2">
    <location>
        <begin position="26"/>
        <end position="181"/>
    </location>
</feature>
<dbReference type="EMBL" id="JAJKFT010000010">
    <property type="protein sequence ID" value="MCC9629731.1"/>
    <property type="molecule type" value="Genomic_DNA"/>
</dbReference>
<evidence type="ECO:0000256" key="2">
    <source>
        <dbReference type="SAM" id="SignalP"/>
    </source>
</evidence>
<keyword evidence="4" id="KW-1185">Reference proteome</keyword>
<gene>
    <name evidence="3" type="ORF">LOC68_15170</name>
</gene>
<feature type="compositionally biased region" description="Pro residues" evidence="1">
    <location>
        <begin position="172"/>
        <end position="181"/>
    </location>
</feature>
<dbReference type="RefSeq" id="WP_230225203.1">
    <property type="nucleotide sequence ID" value="NZ_JAJKFT010000010.1"/>
</dbReference>
<dbReference type="Proteomes" id="UP001139103">
    <property type="component" value="Unassembled WGS sequence"/>
</dbReference>
<feature type="region of interest" description="Disordered" evidence="1">
    <location>
        <begin position="160"/>
        <end position="181"/>
    </location>
</feature>